<gene>
    <name evidence="8" type="ORF">CEPIT_LOCUS21672</name>
</gene>
<feature type="region of interest" description="Disordered" evidence="6">
    <location>
        <begin position="563"/>
        <end position="601"/>
    </location>
</feature>
<feature type="compositionally biased region" description="Basic and acidic residues" evidence="6">
    <location>
        <begin position="872"/>
        <end position="885"/>
    </location>
</feature>
<feature type="region of interest" description="Disordered" evidence="6">
    <location>
        <begin position="706"/>
        <end position="793"/>
    </location>
</feature>
<keyword evidence="9" id="KW-1185">Reference proteome</keyword>
<dbReference type="InterPro" id="IPR019786">
    <property type="entry name" value="Zinc_finger_PHD-type_CS"/>
</dbReference>
<evidence type="ECO:0000256" key="1">
    <source>
        <dbReference type="ARBA" id="ARBA00004123"/>
    </source>
</evidence>
<feature type="domain" description="Zinc finger PHD-type" evidence="7">
    <location>
        <begin position="25"/>
        <end position="68"/>
    </location>
</feature>
<evidence type="ECO:0000256" key="3">
    <source>
        <dbReference type="ARBA" id="ARBA00022771"/>
    </source>
</evidence>
<dbReference type="SUPFAM" id="SSF57903">
    <property type="entry name" value="FYVE/PHD zinc finger"/>
    <property type="match status" value="1"/>
</dbReference>
<dbReference type="Pfam" id="PF00628">
    <property type="entry name" value="PHD"/>
    <property type="match status" value="1"/>
</dbReference>
<feature type="compositionally biased region" description="Polar residues" evidence="6">
    <location>
        <begin position="377"/>
        <end position="401"/>
    </location>
</feature>
<dbReference type="AlphaFoldDB" id="A0AAV0E803"/>
<comment type="subcellular location">
    <subcellularLocation>
        <location evidence="1">Nucleus</location>
    </subcellularLocation>
</comment>
<dbReference type="PANTHER" id="PTHR14571">
    <property type="entry name" value="HISTONE-LYSINE N-METHYLTRANSFERASE SET-26-RELATED"/>
    <property type="match status" value="1"/>
</dbReference>
<evidence type="ECO:0000256" key="4">
    <source>
        <dbReference type="ARBA" id="ARBA00022833"/>
    </source>
</evidence>
<reference evidence="8" key="1">
    <citation type="submission" date="2022-07" db="EMBL/GenBank/DDBJ databases">
        <authorList>
            <person name="Macas J."/>
            <person name="Novak P."/>
            <person name="Neumann P."/>
        </authorList>
    </citation>
    <scope>NUCLEOTIDE SEQUENCE</scope>
</reference>
<keyword evidence="2" id="KW-0479">Metal-binding</keyword>
<keyword evidence="3" id="KW-0863">Zinc-finger</keyword>
<dbReference type="GO" id="GO:0008270">
    <property type="term" value="F:zinc ion binding"/>
    <property type="evidence" value="ECO:0007669"/>
    <property type="project" value="UniProtKB-KW"/>
</dbReference>
<dbReference type="InterPro" id="IPR019787">
    <property type="entry name" value="Znf_PHD-finger"/>
</dbReference>
<feature type="compositionally biased region" description="Low complexity" evidence="6">
    <location>
        <begin position="735"/>
        <end position="754"/>
    </location>
</feature>
<dbReference type="Gene3D" id="3.30.40.10">
    <property type="entry name" value="Zinc/RING finger domain, C3HC4 (zinc finger)"/>
    <property type="match status" value="1"/>
</dbReference>
<dbReference type="InterPro" id="IPR056065">
    <property type="entry name" value="DUF7648"/>
</dbReference>
<feature type="region of interest" description="Disordered" evidence="6">
    <location>
        <begin position="351"/>
        <end position="402"/>
    </location>
</feature>
<feature type="compositionally biased region" description="Basic residues" evidence="6">
    <location>
        <begin position="1077"/>
        <end position="1106"/>
    </location>
</feature>
<feature type="region of interest" description="Disordered" evidence="6">
    <location>
        <begin position="1029"/>
        <end position="1056"/>
    </location>
</feature>
<feature type="region of interest" description="Disordered" evidence="6">
    <location>
        <begin position="817"/>
        <end position="972"/>
    </location>
</feature>
<keyword evidence="5" id="KW-0539">Nucleus</keyword>
<feature type="compositionally biased region" description="Basic and acidic residues" evidence="6">
    <location>
        <begin position="892"/>
        <end position="907"/>
    </location>
</feature>
<feature type="compositionally biased region" description="Acidic residues" evidence="6">
    <location>
        <begin position="1126"/>
        <end position="1139"/>
    </location>
</feature>
<feature type="compositionally biased region" description="Polar residues" evidence="6">
    <location>
        <begin position="1144"/>
        <end position="1156"/>
    </location>
</feature>
<name>A0AAV0E803_9ASTE</name>
<feature type="compositionally biased region" description="Polar residues" evidence="6">
    <location>
        <begin position="755"/>
        <end position="783"/>
    </location>
</feature>
<dbReference type="Proteomes" id="UP001152523">
    <property type="component" value="Unassembled WGS sequence"/>
</dbReference>
<dbReference type="Pfam" id="PF24659">
    <property type="entry name" value="DUF7648"/>
    <property type="match status" value="1"/>
</dbReference>
<organism evidence="8 9">
    <name type="scientific">Cuscuta epithymum</name>
    <dbReference type="NCBI Taxonomy" id="186058"/>
    <lineage>
        <taxon>Eukaryota</taxon>
        <taxon>Viridiplantae</taxon>
        <taxon>Streptophyta</taxon>
        <taxon>Embryophyta</taxon>
        <taxon>Tracheophyta</taxon>
        <taxon>Spermatophyta</taxon>
        <taxon>Magnoliopsida</taxon>
        <taxon>eudicotyledons</taxon>
        <taxon>Gunneridae</taxon>
        <taxon>Pentapetalae</taxon>
        <taxon>asterids</taxon>
        <taxon>lamiids</taxon>
        <taxon>Solanales</taxon>
        <taxon>Convolvulaceae</taxon>
        <taxon>Cuscuteae</taxon>
        <taxon>Cuscuta</taxon>
        <taxon>Cuscuta subgen. Cuscuta</taxon>
    </lineage>
</organism>
<dbReference type="InterPro" id="IPR013083">
    <property type="entry name" value="Znf_RING/FYVE/PHD"/>
</dbReference>
<keyword evidence="4" id="KW-0862">Zinc</keyword>
<feature type="compositionally biased region" description="Polar residues" evidence="6">
    <location>
        <begin position="588"/>
        <end position="601"/>
    </location>
</feature>
<feature type="compositionally biased region" description="Low complexity" evidence="6">
    <location>
        <begin position="830"/>
        <end position="844"/>
    </location>
</feature>
<feature type="region of interest" description="Disordered" evidence="6">
    <location>
        <begin position="643"/>
        <end position="666"/>
    </location>
</feature>
<dbReference type="GO" id="GO:0005634">
    <property type="term" value="C:nucleus"/>
    <property type="evidence" value="ECO:0007669"/>
    <property type="project" value="UniProtKB-SubCell"/>
</dbReference>
<evidence type="ECO:0000313" key="9">
    <source>
        <dbReference type="Proteomes" id="UP001152523"/>
    </source>
</evidence>
<feature type="compositionally biased region" description="Basic and acidic residues" evidence="6">
    <location>
        <begin position="364"/>
        <end position="376"/>
    </location>
</feature>
<proteinExistence type="predicted"/>
<dbReference type="PANTHER" id="PTHR14571:SF9">
    <property type="entry name" value="HISTONE-LYSINE N-METHYLTRANSFERASE SET-26-RELATED"/>
    <property type="match status" value="1"/>
</dbReference>
<dbReference type="SMART" id="SM00249">
    <property type="entry name" value="PHD"/>
    <property type="match status" value="1"/>
</dbReference>
<evidence type="ECO:0000313" key="8">
    <source>
        <dbReference type="EMBL" id="CAH9116924.1"/>
    </source>
</evidence>
<dbReference type="PROSITE" id="PS01359">
    <property type="entry name" value="ZF_PHD_1"/>
    <property type="match status" value="1"/>
</dbReference>
<feature type="compositionally biased region" description="Polar residues" evidence="6">
    <location>
        <begin position="570"/>
        <end position="580"/>
    </location>
</feature>
<accession>A0AAV0E803</accession>
<comment type="caution">
    <text evidence="8">The sequence shown here is derived from an EMBL/GenBank/DDBJ whole genome shotgun (WGS) entry which is preliminary data.</text>
</comment>
<evidence type="ECO:0000256" key="5">
    <source>
        <dbReference type="ARBA" id="ARBA00023242"/>
    </source>
</evidence>
<evidence type="ECO:0000256" key="2">
    <source>
        <dbReference type="ARBA" id="ARBA00022723"/>
    </source>
</evidence>
<protein>
    <recommendedName>
        <fullName evidence="7">Zinc finger PHD-type domain-containing protein</fullName>
    </recommendedName>
</protein>
<feature type="region of interest" description="Disordered" evidence="6">
    <location>
        <begin position="1071"/>
        <end position="1156"/>
    </location>
</feature>
<dbReference type="InterPro" id="IPR001965">
    <property type="entry name" value="Znf_PHD"/>
</dbReference>
<sequence length="1156" mass="127006">MKSRSHGMTMPNQQDDWGDGSWTVDCVCGVNFDDGEEMVNCDDCGVWVHTRCVGYVKSEKVFACDKCKNMNCRNDSEETEVAQLLVELPTKTLNMDNPFNPSLPSSQRPFRLWTGLPMEDKVHVQGIPGGDPALFPAGVSSIFGPQLWKCTGYVPKKFNFQYREFSHWDTEVDDEDNDKKGDVNNQTTADNNGAGVLFSLSKENNFLAPVSNSNAGKSDFKDGKCDISLPAKQIKRLDGSDWLNTNVKKVTNSLHPIVIHHGKRKHTGLKIDKDQGRKKKKKGQVADKGYCKNKGSSVRTACKTLNGEKEMQFYDGRGSKVVHTDSNRTSSGSLEVTVPIDHLVEDSQRLDNDYGNRRSTLNSTEHHSKICPDGSKHYSSSEILPQEQSENPGVSKIQNSQRETKDGIAASFLEFSKSVRLPIKEEDVAVHREASTISAKVELHKSVSITKANVSDDFGVKSLQNCHDLTGDNNTYCSSVPEINFKADDARGDIDIHRSYSCDATFERTRSSPHHVDTSKVQLCESVKVKADALAVNSQDRSHKAQNVDSSSSILDYNRMKNADGLSRDTFPSNQESTLSEGAERSKNSSGQLKHCSTQRAVDSAAKINATTTSVGSAPSQRKVRVTMGKSSSTLILKPSASESCISSNGVQKGIPDNNLSNKREDTTINVVEDEEGHEISRVASELPKPSVASASKHQMSKITYISSSKRKALSDSKDLMPHSSHRSISVRNMSANSGSGESSSSLQSEEASSIQNKPSVTNLPQKGEKVNQSGSQPSSFKASGTVMHPPTVTSSTAVLSDEELALLLHQQLNSSPRVPRVPRMRHAGSLPTLTSPATTSMLTKRVSSGGKDHDLSSRKRKDLGKDGSINSREDADESTKKREGLTPPGYKRQDTNHGKRETDSHSSKSVISVKKTTSPSSSAVAGSNDVPSSHEAKEPNMSSHKSQRNTIGDDDDARVSGRHSPRTLPGLIAEIMSKGERMRYEELCNAVLPHWPHLRKHNGERYAYSSHSQAVLDCLRNRSEWARLVDRGPKGGPKTSTSRKRRNSQSNELDDEIEDGNASKILESQQEEFPKGKRKARKRRRLALRRGRGIKNDVRRRHHRTGVVSDDDDDETSSSPSSNSSDDEITFSEDDEMECAMTSPATKDTSSSSDE</sequence>
<feature type="compositionally biased region" description="Low complexity" evidence="6">
    <location>
        <begin position="908"/>
        <end position="925"/>
    </location>
</feature>
<evidence type="ECO:0000256" key="6">
    <source>
        <dbReference type="SAM" id="MobiDB-lite"/>
    </source>
</evidence>
<evidence type="ECO:0000259" key="7">
    <source>
        <dbReference type="SMART" id="SM00249"/>
    </source>
</evidence>
<feature type="compositionally biased region" description="Polar residues" evidence="6">
    <location>
        <begin position="941"/>
        <end position="951"/>
    </location>
</feature>
<dbReference type="InterPro" id="IPR011011">
    <property type="entry name" value="Znf_FYVE_PHD"/>
</dbReference>
<dbReference type="EMBL" id="CAMAPF010000316">
    <property type="protein sequence ID" value="CAH9116924.1"/>
    <property type="molecule type" value="Genomic_DNA"/>
</dbReference>